<gene>
    <name evidence="1" type="ORF">QCA50_011466</name>
</gene>
<comment type="caution">
    <text evidence="1">The sequence shown here is derived from an EMBL/GenBank/DDBJ whole genome shotgun (WGS) entry which is preliminary data.</text>
</comment>
<keyword evidence="2" id="KW-1185">Reference proteome</keyword>
<organism evidence="1 2">
    <name type="scientific">Cerrena zonata</name>
    <dbReference type="NCBI Taxonomy" id="2478898"/>
    <lineage>
        <taxon>Eukaryota</taxon>
        <taxon>Fungi</taxon>
        <taxon>Dikarya</taxon>
        <taxon>Basidiomycota</taxon>
        <taxon>Agaricomycotina</taxon>
        <taxon>Agaricomycetes</taxon>
        <taxon>Polyporales</taxon>
        <taxon>Cerrenaceae</taxon>
        <taxon>Cerrena</taxon>
    </lineage>
</organism>
<dbReference type="Proteomes" id="UP001385951">
    <property type="component" value="Unassembled WGS sequence"/>
</dbReference>
<proteinExistence type="predicted"/>
<dbReference type="AlphaFoldDB" id="A0AAW0G5N2"/>
<evidence type="ECO:0000313" key="2">
    <source>
        <dbReference type="Proteomes" id="UP001385951"/>
    </source>
</evidence>
<dbReference type="EMBL" id="JASBNA010000020">
    <property type="protein sequence ID" value="KAK7685599.1"/>
    <property type="molecule type" value="Genomic_DNA"/>
</dbReference>
<sequence>MWRCIALKLYEERPVGVHMVLLYRARGLSFTGVLVASSVPDSRFMWLESRSWSTYTALRTVEKRAVFNNKRLPMGFHVDEALDKFQAIRQEHRLWCVERPKDSGTDLQNKFSSRKKES</sequence>
<name>A0AAW0G5N2_9APHY</name>
<accession>A0AAW0G5N2</accession>
<reference evidence="1 2" key="1">
    <citation type="submission" date="2022-09" db="EMBL/GenBank/DDBJ databases">
        <authorList>
            <person name="Palmer J.M."/>
        </authorList>
    </citation>
    <scope>NUCLEOTIDE SEQUENCE [LARGE SCALE GENOMIC DNA]</scope>
    <source>
        <strain evidence="1 2">DSM 7382</strain>
    </source>
</reference>
<protein>
    <submittedName>
        <fullName evidence="1">Uncharacterized protein</fullName>
    </submittedName>
</protein>
<evidence type="ECO:0000313" key="1">
    <source>
        <dbReference type="EMBL" id="KAK7685599.1"/>
    </source>
</evidence>